<evidence type="ECO:0000259" key="10">
    <source>
        <dbReference type="PROSITE" id="PS50112"/>
    </source>
</evidence>
<keyword evidence="5" id="KW-0547">Nucleotide-binding</keyword>
<feature type="modified residue" description="4-aspartylphosphate" evidence="8">
    <location>
        <position position="549"/>
    </location>
</feature>
<dbReference type="InterPro" id="IPR000014">
    <property type="entry name" value="PAS"/>
</dbReference>
<dbReference type="EMBL" id="JAHCDA010000004">
    <property type="protein sequence ID" value="MBS7813003.1"/>
    <property type="molecule type" value="Genomic_DNA"/>
</dbReference>
<name>A0ABS5QKB3_9PROT</name>
<dbReference type="PANTHER" id="PTHR41523">
    <property type="entry name" value="TWO-COMPONENT SYSTEM SENSOR PROTEIN"/>
    <property type="match status" value="1"/>
</dbReference>
<dbReference type="Pfam" id="PF08448">
    <property type="entry name" value="PAS_4"/>
    <property type="match status" value="1"/>
</dbReference>
<accession>A0ABS5QKB3</accession>
<evidence type="ECO:0000313" key="12">
    <source>
        <dbReference type="Proteomes" id="UP000766336"/>
    </source>
</evidence>
<evidence type="ECO:0000256" key="8">
    <source>
        <dbReference type="PROSITE-ProRule" id="PRU00169"/>
    </source>
</evidence>
<feature type="domain" description="PAS" evidence="10">
    <location>
        <begin position="150"/>
        <end position="222"/>
    </location>
</feature>
<dbReference type="InterPro" id="IPR011006">
    <property type="entry name" value="CheY-like_superfamily"/>
</dbReference>
<dbReference type="PROSITE" id="PS50112">
    <property type="entry name" value="PAS"/>
    <property type="match status" value="1"/>
</dbReference>
<dbReference type="PANTHER" id="PTHR41523:SF8">
    <property type="entry name" value="ETHYLENE RESPONSE SENSOR PROTEIN"/>
    <property type="match status" value="1"/>
</dbReference>
<evidence type="ECO:0000256" key="4">
    <source>
        <dbReference type="ARBA" id="ARBA00022679"/>
    </source>
</evidence>
<dbReference type="InterPro" id="IPR013656">
    <property type="entry name" value="PAS_4"/>
</dbReference>
<comment type="caution">
    <text evidence="11">The sequence shown here is derived from an EMBL/GenBank/DDBJ whole genome shotgun (WGS) entry which is preliminary data.</text>
</comment>
<evidence type="ECO:0000259" key="9">
    <source>
        <dbReference type="PROSITE" id="PS50110"/>
    </source>
</evidence>
<evidence type="ECO:0000313" key="11">
    <source>
        <dbReference type="EMBL" id="MBS7813003.1"/>
    </source>
</evidence>
<keyword evidence="6" id="KW-0418">Kinase</keyword>
<comment type="catalytic activity">
    <reaction evidence="1">
        <text>ATP + protein L-histidine = ADP + protein N-phospho-L-histidine.</text>
        <dbReference type="EC" id="2.7.13.3"/>
    </reaction>
</comment>
<dbReference type="RefSeq" id="WP_213671707.1">
    <property type="nucleotide sequence ID" value="NZ_JAHCDA010000004.1"/>
</dbReference>
<dbReference type="Gene3D" id="3.30.565.10">
    <property type="entry name" value="Histidine kinase-like ATPase, C-terminal domain"/>
    <property type="match status" value="1"/>
</dbReference>
<dbReference type="InterPro" id="IPR036890">
    <property type="entry name" value="HATPase_C_sf"/>
</dbReference>
<evidence type="ECO:0000256" key="6">
    <source>
        <dbReference type="ARBA" id="ARBA00022777"/>
    </source>
</evidence>
<dbReference type="SUPFAM" id="SSF55785">
    <property type="entry name" value="PYP-like sensor domain (PAS domain)"/>
    <property type="match status" value="1"/>
</dbReference>
<protein>
    <recommendedName>
        <fullName evidence="2">histidine kinase</fullName>
        <ecNumber evidence="2">2.7.13.3</ecNumber>
    </recommendedName>
</protein>
<evidence type="ECO:0000256" key="7">
    <source>
        <dbReference type="ARBA" id="ARBA00022840"/>
    </source>
</evidence>
<keyword evidence="7" id="KW-0067">ATP-binding</keyword>
<organism evidence="11 12">
    <name type="scientific">Roseococcus pinisoli</name>
    <dbReference type="NCBI Taxonomy" id="2835040"/>
    <lineage>
        <taxon>Bacteria</taxon>
        <taxon>Pseudomonadati</taxon>
        <taxon>Pseudomonadota</taxon>
        <taxon>Alphaproteobacteria</taxon>
        <taxon>Acetobacterales</taxon>
        <taxon>Roseomonadaceae</taxon>
        <taxon>Roseococcus</taxon>
    </lineage>
</organism>
<dbReference type="InterPro" id="IPR035965">
    <property type="entry name" value="PAS-like_dom_sf"/>
</dbReference>
<dbReference type="SMART" id="SM00911">
    <property type="entry name" value="HWE_HK"/>
    <property type="match status" value="1"/>
</dbReference>
<proteinExistence type="predicted"/>
<feature type="domain" description="Response regulatory" evidence="9">
    <location>
        <begin position="7"/>
        <end position="124"/>
    </location>
</feature>
<dbReference type="SMART" id="SM00091">
    <property type="entry name" value="PAS"/>
    <property type="match status" value="1"/>
</dbReference>
<keyword evidence="4" id="KW-0808">Transferase</keyword>
<dbReference type="PROSITE" id="PS50110">
    <property type="entry name" value="RESPONSE_REGULATORY"/>
    <property type="match status" value="2"/>
</dbReference>
<feature type="domain" description="Response regulatory" evidence="9">
    <location>
        <begin position="499"/>
        <end position="609"/>
    </location>
</feature>
<dbReference type="Pfam" id="PF07536">
    <property type="entry name" value="HWE_HK"/>
    <property type="match status" value="1"/>
</dbReference>
<feature type="modified residue" description="4-aspartylphosphate" evidence="8">
    <location>
        <position position="56"/>
    </location>
</feature>
<sequence length="615" mass="67529">MPPDDVKFLLVDDLEENLFALEALLRRDGLQLFRAKSGPEALELLLRHDFALALLDVQMEGMDGFELAELMRGTGRTRRVPIIFLTAVATDERRHFRGYETGAVDFLFKPIDTHMLTSKAGVFFDLARQRQELARQRDDIRFGAVKLEEALTQFRAHADNSPLALVEFDAAFRITDWSLGAARIFGWSRSEAMGRSVRELGWLQPEDMPALKALEAELQAGEAPRAVGEIPLRRKDGMGVDCEWYCSALRVPDGALVSISAQILDITERRRAERTQRLLIGELNHRVKNMLGTVQAIAAQGLHRAADPADFVTDFSGRIQALARAHSLLSDSTWRGAMLKELIEGQLRLGTIDADRLTVSGRDLQLAPQIALHMALILHELTTNANKHGALSKPMGRLTMEWSVLEDVLHFRWKEWGTGPVAPPSRTGFGTKLIEQSVGTEGGSARAHYGPDGMDWEIAVPLQVEGWSLEAGAPAAARGEAARPPRRSDPSEENLGGMRLLLIEDEPIISMQMAAVLEQAGAVIAGTAGTIEQALKTIENLSLDGALLDGNLRGLPVEEVASALTARGVPFVFVSGYGREHLPRDFEHVAIVPKPFSGTDLVAAVSRFLPAELPR</sequence>
<dbReference type="Gene3D" id="3.30.450.20">
    <property type="entry name" value="PAS domain"/>
    <property type="match status" value="1"/>
</dbReference>
<dbReference type="Proteomes" id="UP000766336">
    <property type="component" value="Unassembled WGS sequence"/>
</dbReference>
<reference evidence="11 12" key="1">
    <citation type="submission" date="2021-05" db="EMBL/GenBank/DDBJ databases">
        <title>Roseococcus sp. XZZS9, whole genome shotgun sequencing project.</title>
        <authorList>
            <person name="Zhao G."/>
            <person name="Shen L."/>
        </authorList>
    </citation>
    <scope>NUCLEOTIDE SEQUENCE [LARGE SCALE GENOMIC DNA]</scope>
    <source>
        <strain evidence="11 12">XZZS9</strain>
    </source>
</reference>
<dbReference type="NCBIfam" id="TIGR00229">
    <property type="entry name" value="sensory_box"/>
    <property type="match status" value="1"/>
</dbReference>
<dbReference type="InterPro" id="IPR011102">
    <property type="entry name" value="Sig_transdc_His_kinase_HWE"/>
</dbReference>
<gene>
    <name evidence="11" type="ORF">KHU32_18795</name>
</gene>
<evidence type="ECO:0000256" key="3">
    <source>
        <dbReference type="ARBA" id="ARBA00022553"/>
    </source>
</evidence>
<dbReference type="CDD" id="cd00130">
    <property type="entry name" value="PAS"/>
    <property type="match status" value="1"/>
</dbReference>
<evidence type="ECO:0000256" key="2">
    <source>
        <dbReference type="ARBA" id="ARBA00012438"/>
    </source>
</evidence>
<dbReference type="SMART" id="SM00448">
    <property type="entry name" value="REC"/>
    <property type="match status" value="2"/>
</dbReference>
<dbReference type="InterPro" id="IPR001789">
    <property type="entry name" value="Sig_transdc_resp-reg_receiver"/>
</dbReference>
<dbReference type="Pfam" id="PF00072">
    <property type="entry name" value="Response_reg"/>
    <property type="match status" value="1"/>
</dbReference>
<dbReference type="EC" id="2.7.13.3" evidence="2"/>
<evidence type="ECO:0000256" key="1">
    <source>
        <dbReference type="ARBA" id="ARBA00000085"/>
    </source>
</evidence>
<dbReference type="Gene3D" id="3.40.50.2300">
    <property type="match status" value="2"/>
</dbReference>
<evidence type="ECO:0000256" key="5">
    <source>
        <dbReference type="ARBA" id="ARBA00022741"/>
    </source>
</evidence>
<keyword evidence="12" id="KW-1185">Reference proteome</keyword>
<dbReference type="SUPFAM" id="SSF52172">
    <property type="entry name" value="CheY-like"/>
    <property type="match status" value="2"/>
</dbReference>
<keyword evidence="3 8" id="KW-0597">Phosphoprotein</keyword>